<protein>
    <submittedName>
        <fullName evidence="2">Uncharacterized protein</fullName>
    </submittedName>
</protein>
<feature type="region of interest" description="Disordered" evidence="1">
    <location>
        <begin position="154"/>
        <end position="200"/>
    </location>
</feature>
<dbReference type="GeneID" id="30017028"/>
<accession>A0A168EI25</accession>
<feature type="compositionally biased region" description="Low complexity" evidence="1">
    <location>
        <begin position="494"/>
        <end position="508"/>
    </location>
</feature>
<comment type="caution">
    <text evidence="2">The sequence shown here is derived from an EMBL/GenBank/DDBJ whole genome shotgun (WGS) entry which is preliminary data.</text>
</comment>
<feature type="region of interest" description="Disordered" evidence="1">
    <location>
        <begin position="483"/>
        <end position="569"/>
    </location>
</feature>
<proteinExistence type="predicted"/>
<feature type="compositionally biased region" description="Basic and acidic residues" evidence="1">
    <location>
        <begin position="410"/>
        <end position="421"/>
    </location>
</feature>
<sequence>MAQQPTPFRFPSPTRASEDQRFQEAVAHAKASMKIYTPAVLRQAIRELWELTLVGSDYHSDFICSTMFHRATSGALSAAVKQRGARLVEHSSLPIAKHLRMADLDLMSQVLLPKLSPAFQDSVLAMRFETIGAQQLVNLLGRAERLGYDVRDVVTDNQSGSPRQERVIPTANPIPAPPTAMVVPSSQPQPQPRAPNNLPPDEQVKRLGITFCAACNRPCGGQKALKAHIRSGLCGSPPVPLRKFGKDNCLFCGQRFTGNGGLNYHTANSVCGIYTPEHTAVLTAFFVGAEQGWTKEQSAAPAPGSQTPVSRGRPETTTRVTPAPAPTPQSQEPSSSSSKDPFAALTPARRLELDTALARVEQQYAESMKNALKLPPEAQKHEIARLKNLYYNKMSMTRKKFGVRLRERRSKSAIDSERERMLSTSLGTPLPASGGGRAGTPGTPNTPGSATMAIIGERWGSVPMSPQANNAVARPVPMSIAGSYTTPIRTPDDAPAASAQAESARSESTGSANNTEPITAQRENGDEDKDEEMGEDEDEEMGDDDDGHDDEEDYKTPTEMDADEYDDRQ</sequence>
<name>A0A168EI25_CORFA</name>
<evidence type="ECO:0000256" key="1">
    <source>
        <dbReference type="SAM" id="MobiDB-lite"/>
    </source>
</evidence>
<feature type="compositionally biased region" description="Acidic residues" evidence="1">
    <location>
        <begin position="525"/>
        <end position="553"/>
    </location>
</feature>
<organism evidence="2 3">
    <name type="scientific">Cordyceps fumosorosea (strain ARSEF 2679)</name>
    <name type="common">Isaria fumosorosea</name>
    <dbReference type="NCBI Taxonomy" id="1081104"/>
    <lineage>
        <taxon>Eukaryota</taxon>
        <taxon>Fungi</taxon>
        <taxon>Dikarya</taxon>
        <taxon>Ascomycota</taxon>
        <taxon>Pezizomycotina</taxon>
        <taxon>Sordariomycetes</taxon>
        <taxon>Hypocreomycetidae</taxon>
        <taxon>Hypocreales</taxon>
        <taxon>Cordycipitaceae</taxon>
        <taxon>Cordyceps</taxon>
    </lineage>
</organism>
<evidence type="ECO:0000313" key="2">
    <source>
        <dbReference type="EMBL" id="OAA73835.1"/>
    </source>
</evidence>
<reference evidence="2 3" key="1">
    <citation type="journal article" date="2016" name="Genome Biol. Evol.">
        <title>Divergent and convergent evolution of fungal pathogenicity.</title>
        <authorList>
            <person name="Shang Y."/>
            <person name="Xiao G."/>
            <person name="Zheng P."/>
            <person name="Cen K."/>
            <person name="Zhan S."/>
            <person name="Wang C."/>
        </authorList>
    </citation>
    <scope>NUCLEOTIDE SEQUENCE [LARGE SCALE GENOMIC DNA]</scope>
    <source>
        <strain evidence="2 3">ARSEF 2679</strain>
    </source>
</reference>
<dbReference type="STRING" id="1081104.A0A168EI25"/>
<feature type="region of interest" description="Disordered" evidence="1">
    <location>
        <begin position="409"/>
        <end position="449"/>
    </location>
</feature>
<dbReference type="EMBL" id="AZHB01000001">
    <property type="protein sequence ID" value="OAA73835.1"/>
    <property type="molecule type" value="Genomic_DNA"/>
</dbReference>
<dbReference type="Proteomes" id="UP000076744">
    <property type="component" value="Unassembled WGS sequence"/>
</dbReference>
<dbReference type="AlphaFoldDB" id="A0A168EI25"/>
<dbReference type="OrthoDB" id="37886at2759"/>
<dbReference type="RefSeq" id="XP_018708793.1">
    <property type="nucleotide sequence ID" value="XM_018844343.1"/>
</dbReference>
<feature type="compositionally biased region" description="Low complexity" evidence="1">
    <location>
        <begin position="315"/>
        <end position="338"/>
    </location>
</feature>
<keyword evidence="3" id="KW-1185">Reference proteome</keyword>
<evidence type="ECO:0000313" key="3">
    <source>
        <dbReference type="Proteomes" id="UP000076744"/>
    </source>
</evidence>
<feature type="compositionally biased region" description="Acidic residues" evidence="1">
    <location>
        <begin position="560"/>
        <end position="569"/>
    </location>
</feature>
<gene>
    <name evidence="2" type="ORF">ISF_00736</name>
</gene>
<feature type="compositionally biased region" description="Polar residues" evidence="1">
    <location>
        <begin position="509"/>
        <end position="522"/>
    </location>
</feature>
<feature type="region of interest" description="Disordered" evidence="1">
    <location>
        <begin position="296"/>
        <end position="342"/>
    </location>
</feature>